<keyword evidence="2" id="KW-1185">Reference proteome</keyword>
<dbReference type="Proteomes" id="UP000030755">
    <property type="component" value="Unassembled WGS sequence"/>
</dbReference>
<organism evidence="1 2">
    <name type="scientific">Rozella allomycis (strain CSF55)</name>
    <dbReference type="NCBI Taxonomy" id="988480"/>
    <lineage>
        <taxon>Eukaryota</taxon>
        <taxon>Fungi</taxon>
        <taxon>Fungi incertae sedis</taxon>
        <taxon>Cryptomycota</taxon>
        <taxon>Cryptomycota incertae sedis</taxon>
        <taxon>Rozella</taxon>
    </lineage>
</organism>
<accession>A0A075AT35</accession>
<protein>
    <submittedName>
        <fullName evidence="1">Uncharacterized protein</fullName>
    </submittedName>
</protein>
<reference evidence="1 2" key="1">
    <citation type="journal article" date="2013" name="Curr. Biol.">
        <title>Shared signatures of parasitism and phylogenomics unite Cryptomycota and microsporidia.</title>
        <authorList>
            <person name="James T.Y."/>
            <person name="Pelin A."/>
            <person name="Bonen L."/>
            <person name="Ahrendt S."/>
            <person name="Sain D."/>
            <person name="Corradi N."/>
            <person name="Stajich J.E."/>
        </authorList>
    </citation>
    <scope>NUCLEOTIDE SEQUENCE [LARGE SCALE GENOMIC DNA]</scope>
    <source>
        <strain evidence="1 2">CSF55</strain>
    </source>
</reference>
<sequence>MTVQTKLCNGEVVDAEIQPLEVFLVPWRNVDMKFCKTLKQKHFEHPNRYAKVSIAHPLEVFLVPWRNVDMKFCKTLNQKHSEHPNRYAKVYIAHVIL</sequence>
<evidence type="ECO:0000313" key="2">
    <source>
        <dbReference type="Proteomes" id="UP000030755"/>
    </source>
</evidence>
<dbReference type="AlphaFoldDB" id="A0A075AT35"/>
<dbReference type="HOGENOM" id="CLU_2347880_0_0_1"/>
<proteinExistence type="predicted"/>
<name>A0A075AT35_ROZAC</name>
<dbReference type="EMBL" id="KE561207">
    <property type="protein sequence ID" value="EPZ31890.1"/>
    <property type="molecule type" value="Genomic_DNA"/>
</dbReference>
<evidence type="ECO:0000313" key="1">
    <source>
        <dbReference type="EMBL" id="EPZ31890.1"/>
    </source>
</evidence>
<gene>
    <name evidence="1" type="ORF">O9G_003600</name>
</gene>